<organism evidence="3 4">
    <name type="scientific">Colletotrichum navitas</name>
    <dbReference type="NCBI Taxonomy" id="681940"/>
    <lineage>
        <taxon>Eukaryota</taxon>
        <taxon>Fungi</taxon>
        <taxon>Dikarya</taxon>
        <taxon>Ascomycota</taxon>
        <taxon>Pezizomycotina</taxon>
        <taxon>Sordariomycetes</taxon>
        <taxon>Hypocreomycetidae</taxon>
        <taxon>Glomerellales</taxon>
        <taxon>Glomerellaceae</taxon>
        <taxon>Colletotrichum</taxon>
        <taxon>Colletotrichum graminicola species complex</taxon>
    </lineage>
</organism>
<evidence type="ECO:0000313" key="3">
    <source>
        <dbReference type="EMBL" id="KAK1600051.1"/>
    </source>
</evidence>
<accession>A0AAD8VCH2</accession>
<dbReference type="RefSeq" id="XP_060420547.1">
    <property type="nucleotide sequence ID" value="XM_060556291.1"/>
</dbReference>
<dbReference type="EMBL" id="JAHLJV010000001">
    <property type="protein sequence ID" value="KAK1600051.1"/>
    <property type="molecule type" value="Genomic_DNA"/>
</dbReference>
<comment type="caution">
    <text evidence="3">The sequence shown here is derived from an EMBL/GenBank/DDBJ whole genome shotgun (WGS) entry which is preliminary data.</text>
</comment>
<feature type="transmembrane region" description="Helical" evidence="2">
    <location>
        <begin position="6"/>
        <end position="31"/>
    </location>
</feature>
<gene>
    <name evidence="3" type="ORF">LY79DRAFT_532404</name>
</gene>
<evidence type="ECO:0000256" key="1">
    <source>
        <dbReference type="SAM" id="MobiDB-lite"/>
    </source>
</evidence>
<keyword evidence="2" id="KW-0812">Transmembrane</keyword>
<feature type="compositionally biased region" description="Basic and acidic residues" evidence="1">
    <location>
        <begin position="100"/>
        <end position="124"/>
    </location>
</feature>
<keyword evidence="2" id="KW-0472">Membrane</keyword>
<sequence length="137" mass="14589">MVASRAAVVMVVSLCLDYLSHSGFLVVVLAIRSSRSGIPGSTRRSLRRASSSKGWRCSRRDSPCRPSSLPEGGPDPEEGSTSRRACCQLPAHRGFLRITREDLQAAGREEGSPGEGSHLEEGGRHSRAAAGEGIQTC</sequence>
<keyword evidence="4" id="KW-1185">Reference proteome</keyword>
<reference evidence="3" key="1">
    <citation type="submission" date="2021-06" db="EMBL/GenBank/DDBJ databases">
        <title>Comparative genomics, transcriptomics and evolutionary studies reveal genomic signatures of adaptation to plant cell wall in hemibiotrophic fungi.</title>
        <authorList>
            <consortium name="DOE Joint Genome Institute"/>
            <person name="Baroncelli R."/>
            <person name="Diaz J.F."/>
            <person name="Benocci T."/>
            <person name="Peng M."/>
            <person name="Battaglia E."/>
            <person name="Haridas S."/>
            <person name="Andreopoulos W."/>
            <person name="Labutti K."/>
            <person name="Pangilinan J."/>
            <person name="Floch G.L."/>
            <person name="Makela M.R."/>
            <person name="Henrissat B."/>
            <person name="Grigoriev I.V."/>
            <person name="Crouch J.A."/>
            <person name="De Vries R.P."/>
            <person name="Sukno S.A."/>
            <person name="Thon M.R."/>
        </authorList>
    </citation>
    <scope>NUCLEOTIDE SEQUENCE</scope>
    <source>
        <strain evidence="3">CBS 125086</strain>
    </source>
</reference>
<name>A0AAD8VCH2_9PEZI</name>
<dbReference type="GeneID" id="85440531"/>
<evidence type="ECO:0000313" key="4">
    <source>
        <dbReference type="Proteomes" id="UP001230504"/>
    </source>
</evidence>
<proteinExistence type="predicted"/>
<evidence type="ECO:0000256" key="2">
    <source>
        <dbReference type="SAM" id="Phobius"/>
    </source>
</evidence>
<protein>
    <submittedName>
        <fullName evidence="3">Uncharacterized protein</fullName>
    </submittedName>
</protein>
<feature type="region of interest" description="Disordered" evidence="1">
    <location>
        <begin position="36"/>
        <end position="84"/>
    </location>
</feature>
<feature type="region of interest" description="Disordered" evidence="1">
    <location>
        <begin position="100"/>
        <end position="137"/>
    </location>
</feature>
<keyword evidence="2" id="KW-1133">Transmembrane helix</keyword>
<dbReference type="AlphaFoldDB" id="A0AAD8VCH2"/>
<dbReference type="Proteomes" id="UP001230504">
    <property type="component" value="Unassembled WGS sequence"/>
</dbReference>